<protein>
    <submittedName>
        <fullName evidence="1">Uncharacterized protein</fullName>
    </submittedName>
</protein>
<organism evidence="1">
    <name type="scientific">Salinispora mooreana</name>
    <dbReference type="NCBI Taxonomy" id="999545"/>
    <lineage>
        <taxon>Bacteria</taxon>
        <taxon>Bacillati</taxon>
        <taxon>Actinomycetota</taxon>
        <taxon>Actinomycetes</taxon>
        <taxon>Micromonosporales</taxon>
        <taxon>Micromonosporaceae</taxon>
        <taxon>Salinispora</taxon>
    </lineage>
</organism>
<evidence type="ECO:0000313" key="1">
    <source>
        <dbReference type="EMBL" id="AKG06383.1"/>
    </source>
</evidence>
<dbReference type="EMBL" id="KP997155">
    <property type="protein sequence ID" value="AKG06383.1"/>
    <property type="molecule type" value="Genomic_DNA"/>
</dbReference>
<dbReference type="AlphaFoldDB" id="A0A0F7EV87"/>
<gene>
    <name evidence="1" type="primary">spr15</name>
</gene>
<name>A0A0F7EV87_9ACTN</name>
<reference evidence="1" key="1">
    <citation type="journal article" date="2015" name="ChemBioChem">
        <title>Salinipyrone and Pacificanone Are Biosynthetic By-products of the Rosamicin Polyketide Synthase.</title>
        <authorList>
            <person name="Moore B.S."/>
            <person name="Awakawa T."/>
            <person name="Cruesemann M."/>
            <person name="Munguia J."/>
            <person name="Ziemert N."/>
            <person name="Nizet V."/>
            <person name="Fenical W."/>
        </authorList>
    </citation>
    <scope>NUCLEOTIDE SEQUENCE</scope>
    <source>
        <strain evidence="1">CNS-237</strain>
    </source>
</reference>
<sequence length="67" mass="6640">MSVSAQNVAVPPERAGASLNCLPTTWRFPDGGMTRSNFTASGTTCTGAASGAGGATGLVSGVPPWAW</sequence>
<accession>A0A0F7EV87</accession>
<proteinExistence type="predicted"/>